<accession>A0A8J4TAZ3</accession>
<dbReference type="InterPro" id="IPR052779">
    <property type="entry name" value="WDR62"/>
</dbReference>
<keyword evidence="5" id="KW-1185">Reference proteome</keyword>
<evidence type="ECO:0000313" key="4">
    <source>
        <dbReference type="EMBL" id="KAF5401299.1"/>
    </source>
</evidence>
<proteinExistence type="predicted"/>
<dbReference type="PANTHER" id="PTHR45589">
    <property type="entry name" value="WD REPEAT DOMAIN 62, ISOFORM G"/>
    <property type="match status" value="1"/>
</dbReference>
<dbReference type="Gene3D" id="2.130.10.10">
    <property type="entry name" value="YVTN repeat-like/Quinoprotein amine dehydrogenase"/>
    <property type="match status" value="4"/>
</dbReference>
<feature type="region of interest" description="Disordered" evidence="2">
    <location>
        <begin position="1034"/>
        <end position="1148"/>
    </location>
</feature>
<dbReference type="SUPFAM" id="SSF50978">
    <property type="entry name" value="WD40 repeat-like"/>
    <property type="match status" value="1"/>
</dbReference>
<dbReference type="Pfam" id="PF00400">
    <property type="entry name" value="WD40"/>
    <property type="match status" value="2"/>
</dbReference>
<feature type="compositionally biased region" description="Basic and acidic residues" evidence="2">
    <location>
        <begin position="1388"/>
        <end position="1397"/>
    </location>
</feature>
<reference evidence="4" key="1">
    <citation type="submission" date="2019-05" db="EMBL/GenBank/DDBJ databases">
        <title>Annotation for the trematode Paragonimus heterotremus.</title>
        <authorList>
            <person name="Choi Y.-J."/>
        </authorList>
    </citation>
    <scope>NUCLEOTIDE SEQUENCE</scope>
    <source>
        <strain evidence="4">LC</strain>
    </source>
</reference>
<sequence>MPSRPTRSLTSAKSGKFQTHNQVVLDRVLGFTLINNCALSLNLTSGVIAYAAGCVVVLRSFDRDQQRFIQSPSKKSITAVDFSPDGKFIATGESGHQPMVRVWSVSDGAQLTEFAGHHFRVIAVRFSPSTRYLVSLGSQEDNSVYVWDRMGGQRIASAKVTNKINGVAFSPNGQFFVTVGVRHVRYWYLETRRGKNKETIPLNGRNAILGDLLNNSFMDVCCAPRTPNQFAPDASNATDDSVSGETLTLIVSKAGQLMQFSEQRYLDKWVELRTSRATCLSVHGPWVAVGCARGVCLLFELLLSLNPYFPPSPSSTLLFFHKTGLSVYTWDIVNLSNVRRLSAHFYHSRGVWCVDCMSLNPTRRFVRHRDVHTRATDSTIPLWWSDSTFVTCADDGTIRFWDLNEQPDAHNDDLMTGVLDDSEVVRAANSQTKEELVRIIFTDSTHKFICVGDRPCVGVGPVGSPSPLFSTSGPYDSAAPSPSSPTIPSLGESMLPGSNSSTTNGCCVRTVCISPDYRHLAAGDRDGNLRVYALASLEQVFQITAHDSEILSLNFFRSDSVPELMLLCSASRDRLIHIFDPNQGYSLVQTVADHSAAIFAAHIVETEEDGEIRLISCGMDKSLLIRVLEPDETGLTARFSLEHHLVGRHSQLDAAFTPSIYPSNAEGKSSQRKRYLAVACQDRRLRIYNVTTGRQVRCYRGSFNEDGCLVRCTIDPTGSIVATSGSDKQMNVFHLLSGESIATLFGHSELALGLRFLPNLRHLITVSSDSCIFVWRLASGLTQQLNDRYFGSRRASSCSGLPTTVASSSLRSVASFRLPRSYRTTEEERSGGEDDCISFQPSSNWVDSPTDCDRTDDCDEDSESDLVKLDTNELLPRDDFYHSNATDDLAVNSHTSNAHFAGFDARSDRSLSHSSHPSENTTVQSDQKRFSTSKPAFYFSVSALPAWARRKLASNHMERLSSDCDSQPGKQSNIAVSAPDARTNLSKSDLPTKQRIPLDEDFEGSNDSLNVIPKAIDVSSPYDKRRTDVMFRSEYHCPSESGSSHTRVTDSRNTRARESRSTVSRDPSPRSVAISAPNTPFRRERLSAEYENSKLSIRQPKRQPPTSGANHAQSTSTTSRSGAVRSQSTRVLRDTSPSSYPTGVSLDEDSLTTSRKINWLRSSMSRVADERVRTSVCGGDSQYSTNLRKPSSMRSTVHSKSSVELSSSRASCAPTKIATQSADCFTFLAMLDRDKPTLNSSPQDNLLVSRASIPLARFSIQTVEEIEERPLSQPSICRGQSTDSSAEFGIFNSSFSNVATDPSSAHTFPLTSVADSVSDVGVICTKPAYTAPTYASRQKATHSNLQDLGTTTMHPKIPSFTPSPLRKSVPAPTGSNKPNNISIPTEEVLTRPTDKKASFSNVPVKHTGALLLDTLHPDHDSDKTSLLQSDLISPQLTRARWLPTPSSVTYENTSSMVPLNSSTDTTPPKKSRPTRPNDLLIARPPAHLTDQKLATTLSSNVPNRPDLHLTTNSYQIIKNDPYKYSTSQSIDDDEQADSSSHSKLVELDRFHSTRESLEAVQHALDLAVKRCAALKFHHSDFAADLRVNALRSVVTEELERRFAQLRAMLGLEPMCIAAPVARVLLADMVERLIPELHLSTRPDRVDGHENLTVLNTITDRDVAIRSSLTENTVDWVVDSTTESSPPHAQPNASKNPSKAEEEQA</sequence>
<feature type="compositionally biased region" description="Polar residues" evidence="2">
    <location>
        <begin position="1677"/>
        <end position="1696"/>
    </location>
</feature>
<evidence type="ECO:0000313" key="5">
    <source>
        <dbReference type="Proteomes" id="UP000748531"/>
    </source>
</evidence>
<dbReference type="InterPro" id="IPR056162">
    <property type="entry name" value="WD40_MABP1-WDR62_2nd"/>
</dbReference>
<dbReference type="PANTHER" id="PTHR45589:SF1">
    <property type="entry name" value="WD REPEAT DOMAIN 62, ISOFORM G"/>
    <property type="match status" value="1"/>
</dbReference>
<feature type="compositionally biased region" description="Polar residues" evidence="2">
    <location>
        <begin position="1373"/>
        <end position="1383"/>
    </location>
</feature>
<feature type="domain" description="MABP1/WDR62 second WD40" evidence="3">
    <location>
        <begin position="505"/>
        <end position="777"/>
    </location>
</feature>
<evidence type="ECO:0000256" key="2">
    <source>
        <dbReference type="SAM" id="MobiDB-lite"/>
    </source>
</evidence>
<dbReference type="InterPro" id="IPR011047">
    <property type="entry name" value="Quinoprotein_ADH-like_sf"/>
</dbReference>
<feature type="compositionally biased region" description="Polar residues" evidence="2">
    <location>
        <begin position="1104"/>
        <end position="1142"/>
    </location>
</feature>
<organism evidence="4 5">
    <name type="scientific">Paragonimus heterotremus</name>
    <dbReference type="NCBI Taxonomy" id="100268"/>
    <lineage>
        <taxon>Eukaryota</taxon>
        <taxon>Metazoa</taxon>
        <taxon>Spiralia</taxon>
        <taxon>Lophotrochozoa</taxon>
        <taxon>Platyhelminthes</taxon>
        <taxon>Trematoda</taxon>
        <taxon>Digenea</taxon>
        <taxon>Plagiorchiida</taxon>
        <taxon>Troglotremata</taxon>
        <taxon>Troglotrematidae</taxon>
        <taxon>Paragonimus</taxon>
    </lineage>
</organism>
<feature type="region of interest" description="Disordered" evidence="2">
    <location>
        <begin position="908"/>
        <end position="928"/>
    </location>
</feature>
<dbReference type="Proteomes" id="UP000748531">
    <property type="component" value="Unassembled WGS sequence"/>
</dbReference>
<comment type="caution">
    <text evidence="4">The sequence shown here is derived from an EMBL/GenBank/DDBJ whole genome shotgun (WGS) entry which is preliminary data.</text>
</comment>
<feature type="compositionally biased region" description="Polar residues" evidence="2">
    <location>
        <begin position="963"/>
        <end position="975"/>
    </location>
</feature>
<protein>
    <recommendedName>
        <fullName evidence="3">MABP1/WDR62 second WD40 domain-containing protein</fullName>
    </recommendedName>
</protein>
<feature type="compositionally biased region" description="Basic and acidic residues" evidence="2">
    <location>
        <begin position="1047"/>
        <end position="1060"/>
    </location>
</feature>
<dbReference type="InterPro" id="IPR015943">
    <property type="entry name" value="WD40/YVTN_repeat-like_dom_sf"/>
</dbReference>
<feature type="region of interest" description="Disordered" evidence="2">
    <location>
        <begin position="470"/>
        <end position="497"/>
    </location>
</feature>
<keyword evidence="1" id="KW-0853">WD repeat</keyword>
<dbReference type="OrthoDB" id="6154712at2759"/>
<feature type="repeat" description="WD" evidence="1">
    <location>
        <begin position="389"/>
        <end position="411"/>
    </location>
</feature>
<feature type="repeat" description="WD" evidence="1">
    <location>
        <begin position="744"/>
        <end position="785"/>
    </location>
</feature>
<feature type="compositionally biased region" description="Low complexity" evidence="2">
    <location>
        <begin position="472"/>
        <end position="489"/>
    </location>
</feature>
<dbReference type="EMBL" id="LUCH01002568">
    <property type="protein sequence ID" value="KAF5401299.1"/>
    <property type="molecule type" value="Genomic_DNA"/>
</dbReference>
<dbReference type="SMART" id="SM00320">
    <property type="entry name" value="WD40"/>
    <property type="match status" value="10"/>
</dbReference>
<dbReference type="InterPro" id="IPR036322">
    <property type="entry name" value="WD40_repeat_dom_sf"/>
</dbReference>
<evidence type="ECO:0000259" key="3">
    <source>
        <dbReference type="Pfam" id="PF24782"/>
    </source>
</evidence>
<feature type="repeat" description="WD" evidence="1">
    <location>
        <begin position="114"/>
        <end position="157"/>
    </location>
</feature>
<feature type="compositionally biased region" description="Polar residues" evidence="2">
    <location>
        <begin position="919"/>
        <end position="928"/>
    </location>
</feature>
<feature type="region of interest" description="Disordered" evidence="2">
    <location>
        <begin position="1446"/>
        <end position="1483"/>
    </location>
</feature>
<dbReference type="InterPro" id="IPR001680">
    <property type="entry name" value="WD40_rpt"/>
</dbReference>
<feature type="region of interest" description="Disordered" evidence="2">
    <location>
        <begin position="959"/>
        <end position="1008"/>
    </location>
</feature>
<gene>
    <name evidence="4" type="ORF">PHET_05087</name>
</gene>
<feature type="region of interest" description="Disordered" evidence="2">
    <location>
        <begin position="1348"/>
        <end position="1399"/>
    </location>
</feature>
<dbReference type="SUPFAM" id="SSF50998">
    <property type="entry name" value="Quinoprotein alcohol dehydrogenase-like"/>
    <property type="match status" value="1"/>
</dbReference>
<feature type="compositionally biased region" description="Polar residues" evidence="2">
    <location>
        <begin position="1446"/>
        <end position="1460"/>
    </location>
</feature>
<dbReference type="PROSITE" id="PS50082">
    <property type="entry name" value="WD_REPEATS_2"/>
    <property type="match status" value="3"/>
</dbReference>
<feature type="region of interest" description="Disordered" evidence="2">
    <location>
        <begin position="1677"/>
        <end position="1704"/>
    </location>
</feature>
<evidence type="ECO:0000256" key="1">
    <source>
        <dbReference type="PROSITE-ProRule" id="PRU00221"/>
    </source>
</evidence>
<feature type="compositionally biased region" description="Basic and acidic residues" evidence="2">
    <location>
        <begin position="1081"/>
        <end position="1092"/>
    </location>
</feature>
<name>A0A8J4TAZ3_9TREM</name>
<dbReference type="Pfam" id="PF24782">
    <property type="entry name" value="WD40_MABP1-WDR62_2nd"/>
    <property type="match status" value="1"/>
</dbReference>